<sequence>YGLRDACEFPPRPPHSPSARCAARATTPSPTRRCGELPSTSDSTSRVWALPPIPPALVLELVVPFVG</sequence>
<name>A0A4Y2MT82_ARAVE</name>
<protein>
    <submittedName>
        <fullName evidence="2">Uncharacterized protein</fullName>
    </submittedName>
</protein>
<evidence type="ECO:0000256" key="1">
    <source>
        <dbReference type="SAM" id="MobiDB-lite"/>
    </source>
</evidence>
<evidence type="ECO:0000313" key="3">
    <source>
        <dbReference type="Proteomes" id="UP000499080"/>
    </source>
</evidence>
<reference evidence="2 3" key="1">
    <citation type="journal article" date="2019" name="Sci. Rep.">
        <title>Orb-weaving spider Araneus ventricosus genome elucidates the spidroin gene catalogue.</title>
        <authorList>
            <person name="Kono N."/>
            <person name="Nakamura H."/>
            <person name="Ohtoshi R."/>
            <person name="Moran D.A.P."/>
            <person name="Shinohara A."/>
            <person name="Yoshida Y."/>
            <person name="Fujiwara M."/>
            <person name="Mori M."/>
            <person name="Tomita M."/>
            <person name="Arakawa K."/>
        </authorList>
    </citation>
    <scope>NUCLEOTIDE SEQUENCE [LARGE SCALE GENOMIC DNA]</scope>
</reference>
<comment type="caution">
    <text evidence="2">The sequence shown here is derived from an EMBL/GenBank/DDBJ whole genome shotgun (WGS) entry which is preliminary data.</text>
</comment>
<proteinExistence type="predicted"/>
<accession>A0A4Y2MT82</accession>
<evidence type="ECO:0000313" key="2">
    <source>
        <dbReference type="EMBL" id="GBN29749.1"/>
    </source>
</evidence>
<gene>
    <name evidence="2" type="ORF">AVEN_55218_1</name>
</gene>
<dbReference type="Proteomes" id="UP000499080">
    <property type="component" value="Unassembled WGS sequence"/>
</dbReference>
<dbReference type="AlphaFoldDB" id="A0A4Y2MT82"/>
<feature type="non-terminal residue" evidence="2">
    <location>
        <position position="1"/>
    </location>
</feature>
<organism evidence="2 3">
    <name type="scientific">Araneus ventricosus</name>
    <name type="common">Orbweaver spider</name>
    <name type="synonym">Epeira ventricosa</name>
    <dbReference type="NCBI Taxonomy" id="182803"/>
    <lineage>
        <taxon>Eukaryota</taxon>
        <taxon>Metazoa</taxon>
        <taxon>Ecdysozoa</taxon>
        <taxon>Arthropoda</taxon>
        <taxon>Chelicerata</taxon>
        <taxon>Arachnida</taxon>
        <taxon>Araneae</taxon>
        <taxon>Araneomorphae</taxon>
        <taxon>Entelegynae</taxon>
        <taxon>Araneoidea</taxon>
        <taxon>Araneidae</taxon>
        <taxon>Araneus</taxon>
    </lineage>
</organism>
<feature type="region of interest" description="Disordered" evidence="1">
    <location>
        <begin position="1"/>
        <end position="45"/>
    </location>
</feature>
<keyword evidence="3" id="KW-1185">Reference proteome</keyword>
<dbReference type="EMBL" id="BGPR01124483">
    <property type="protein sequence ID" value="GBN29749.1"/>
    <property type="molecule type" value="Genomic_DNA"/>
</dbReference>